<dbReference type="InterPro" id="IPR029044">
    <property type="entry name" value="Nucleotide-diphossugar_trans"/>
</dbReference>
<proteinExistence type="predicted"/>
<dbReference type="PANTHER" id="PTHR36529:SF1">
    <property type="entry name" value="GLYCOSYLTRANSFERASE"/>
    <property type="match status" value="1"/>
</dbReference>
<evidence type="ECO:0000313" key="2">
    <source>
        <dbReference type="Proteomes" id="UP000525987"/>
    </source>
</evidence>
<organism evidence="1 2">
    <name type="scientific">Halomonas organivorans</name>
    <dbReference type="NCBI Taxonomy" id="257772"/>
    <lineage>
        <taxon>Bacteria</taxon>
        <taxon>Pseudomonadati</taxon>
        <taxon>Pseudomonadota</taxon>
        <taxon>Gammaproteobacteria</taxon>
        <taxon>Oceanospirillales</taxon>
        <taxon>Halomonadaceae</taxon>
        <taxon>Halomonas</taxon>
    </lineage>
</organism>
<dbReference type="EMBL" id="JACHXM010000013">
    <property type="protein sequence ID" value="MBB3141839.1"/>
    <property type="molecule type" value="Genomic_DNA"/>
</dbReference>
<keyword evidence="2" id="KW-1185">Reference proteome</keyword>
<dbReference type="Gene3D" id="3.90.550.10">
    <property type="entry name" value="Spore Coat Polysaccharide Biosynthesis Protein SpsA, Chain A"/>
    <property type="match status" value="1"/>
</dbReference>
<dbReference type="RefSeq" id="WP_183388197.1">
    <property type="nucleotide sequence ID" value="NZ_JACHXM010000013.1"/>
</dbReference>
<dbReference type="NCBIfam" id="TIGR04282">
    <property type="entry name" value="glyco_like_cofC"/>
    <property type="match status" value="1"/>
</dbReference>
<comment type="caution">
    <text evidence="1">The sequence shown here is derived from an EMBL/GenBank/DDBJ whole genome shotgun (WGS) entry which is preliminary data.</text>
</comment>
<dbReference type="AlphaFoldDB" id="A0A7W5BZ68"/>
<evidence type="ECO:0008006" key="3">
    <source>
        <dbReference type="Google" id="ProtNLM"/>
    </source>
</evidence>
<reference evidence="1 2" key="1">
    <citation type="submission" date="2020-08" db="EMBL/GenBank/DDBJ databases">
        <title>Genomic Encyclopedia of Type Strains, Phase III (KMG-III): the genomes of soil and plant-associated and newly described type strains.</title>
        <authorList>
            <person name="Whitman W."/>
        </authorList>
    </citation>
    <scope>NUCLEOTIDE SEQUENCE [LARGE SCALE GENOMIC DNA]</scope>
    <source>
        <strain evidence="1 2">CECT 5995</strain>
    </source>
</reference>
<dbReference type="SUPFAM" id="SSF53448">
    <property type="entry name" value="Nucleotide-diphospho-sugar transferases"/>
    <property type="match status" value="1"/>
</dbReference>
<sequence length="205" mass="21724">MRAEPPRIAVLAKAPLPGRAKTRLIPALGAAGAATLHARLLRRTLAVARAATAPERLTLWTALDHEHPLFIELAEVHGITLAAQQAGDLGRRMHHALAAEAGPGLVVGSDCPVLTPALLRDCWAALAEAEAVCLPAEDGGYGLIGARESDPALFEGIDWGSASVMAQTRARAAALHWRLACPARVWDLDRPDDLVRFAAREDDGP</sequence>
<dbReference type="PANTHER" id="PTHR36529">
    <property type="entry name" value="SLL1095 PROTEIN"/>
    <property type="match status" value="1"/>
</dbReference>
<dbReference type="Pfam" id="PF09837">
    <property type="entry name" value="DUF2064"/>
    <property type="match status" value="1"/>
</dbReference>
<gene>
    <name evidence="1" type="ORF">FHR96_002720</name>
</gene>
<dbReference type="Proteomes" id="UP000525987">
    <property type="component" value="Unassembled WGS sequence"/>
</dbReference>
<accession>A0A7W5BZ68</accession>
<dbReference type="InterPro" id="IPR018641">
    <property type="entry name" value="Trfase_1_rSAM/seldom-assoc"/>
</dbReference>
<protein>
    <recommendedName>
        <fullName evidence="3">Flagellar biosynthesis protein FlgB</fullName>
    </recommendedName>
</protein>
<evidence type="ECO:0000313" key="1">
    <source>
        <dbReference type="EMBL" id="MBB3141839.1"/>
    </source>
</evidence>
<name>A0A7W5BZ68_9GAMM</name>